<comment type="caution">
    <text evidence="3">The sequence shown here is derived from an EMBL/GenBank/DDBJ whole genome shotgun (WGS) entry which is preliminary data.</text>
</comment>
<reference evidence="3 4" key="1">
    <citation type="submission" date="2016-10" db="EMBL/GenBank/DDBJ databases">
        <authorList>
            <person name="Varghese N."/>
            <person name="Submissions S."/>
        </authorList>
    </citation>
    <scope>NUCLEOTIDE SEQUENCE [LARGE SCALE GENOMIC DNA]</scope>
    <source>
        <strain evidence="3 4">DSM 26672</strain>
    </source>
</reference>
<protein>
    <submittedName>
        <fullName evidence="3">Metal-dependent hydrolase, endonuclease/exonuclease/phosphatase family</fullName>
    </submittedName>
</protein>
<dbReference type="PANTHER" id="PTHR14859">
    <property type="entry name" value="CALCOFLUOR WHITE HYPERSENSITIVE PROTEIN PRECURSOR"/>
    <property type="match status" value="1"/>
</dbReference>
<dbReference type="InterPro" id="IPR036691">
    <property type="entry name" value="Endo/exonu/phosph_ase_sf"/>
</dbReference>
<accession>A0ABY0NC97</accession>
<proteinExistence type="predicted"/>
<dbReference type="Gene3D" id="3.60.10.10">
    <property type="entry name" value="Endonuclease/exonuclease/phosphatase"/>
    <property type="match status" value="1"/>
</dbReference>
<evidence type="ECO:0000256" key="1">
    <source>
        <dbReference type="SAM" id="MobiDB-lite"/>
    </source>
</evidence>
<dbReference type="GO" id="GO:0004519">
    <property type="term" value="F:endonuclease activity"/>
    <property type="evidence" value="ECO:0007669"/>
    <property type="project" value="UniProtKB-KW"/>
</dbReference>
<feature type="domain" description="Endonuclease/exonuclease/phosphatase" evidence="2">
    <location>
        <begin position="40"/>
        <end position="258"/>
    </location>
</feature>
<gene>
    <name evidence="3" type="ORF">SAMN05421844_101221</name>
</gene>
<organism evidence="3 4">
    <name type="scientific">Bosea robiniae</name>
    <dbReference type="NCBI Taxonomy" id="1036780"/>
    <lineage>
        <taxon>Bacteria</taxon>
        <taxon>Pseudomonadati</taxon>
        <taxon>Pseudomonadota</taxon>
        <taxon>Alphaproteobacteria</taxon>
        <taxon>Hyphomicrobiales</taxon>
        <taxon>Boseaceae</taxon>
        <taxon>Bosea</taxon>
    </lineage>
</organism>
<dbReference type="Proteomes" id="UP000199468">
    <property type="component" value="Unassembled WGS sequence"/>
</dbReference>
<evidence type="ECO:0000313" key="3">
    <source>
        <dbReference type="EMBL" id="SDF27173.1"/>
    </source>
</evidence>
<dbReference type="InterPro" id="IPR051916">
    <property type="entry name" value="GPI-anchor_lipid_remodeler"/>
</dbReference>
<dbReference type="InterPro" id="IPR005135">
    <property type="entry name" value="Endo/exonuclease/phosphatase"/>
</dbReference>
<dbReference type="PANTHER" id="PTHR14859:SF15">
    <property type="entry name" value="ENDONUCLEASE_EXONUCLEASE_PHOSPHATASE DOMAIN-CONTAINING PROTEIN"/>
    <property type="match status" value="1"/>
</dbReference>
<sequence length="344" mass="36623">MQKKNQSLPASIIASLRQRNNRPGTVSAGENGRSGGTLVASYNVHKCVGVDGRFDPGRIGQVIREIAPDVIALQEADKRFGARHGLLDLARLKDETGLVPVPVESTNAAAHGWHGNVVLFRQGLVRDVHQVSLPGLEPRGALVVDIDLESGAALRIVAAHLGLLRRSRSQQARMIIDLMRSRDERPTLLLGDLNEWRLGGRSALSALDAAFGAMPVPVPSFPAGLPLLALDRIIANRPEILSQVAVHDTPLARIASDHLPIKAFVDPAMAALPVSGPDFMIAPAEPPGPGRAALHAKETPLPLPASSPGGKGRAGSNRELVRKAGAQLKRAVKRTLRRSDAPTR</sequence>
<keyword evidence="4" id="KW-1185">Reference proteome</keyword>
<evidence type="ECO:0000313" key="4">
    <source>
        <dbReference type="Proteomes" id="UP000199468"/>
    </source>
</evidence>
<keyword evidence="3" id="KW-0540">Nuclease</keyword>
<dbReference type="Pfam" id="PF03372">
    <property type="entry name" value="Exo_endo_phos"/>
    <property type="match status" value="1"/>
</dbReference>
<evidence type="ECO:0000259" key="2">
    <source>
        <dbReference type="Pfam" id="PF03372"/>
    </source>
</evidence>
<keyword evidence="3" id="KW-0255">Endonuclease</keyword>
<dbReference type="GO" id="GO:0016787">
    <property type="term" value="F:hydrolase activity"/>
    <property type="evidence" value="ECO:0007669"/>
    <property type="project" value="UniProtKB-KW"/>
</dbReference>
<feature type="region of interest" description="Disordered" evidence="1">
    <location>
        <begin position="286"/>
        <end position="323"/>
    </location>
</feature>
<dbReference type="EMBL" id="FNBZ01000001">
    <property type="protein sequence ID" value="SDF27173.1"/>
    <property type="molecule type" value="Genomic_DNA"/>
</dbReference>
<keyword evidence="3" id="KW-0378">Hydrolase</keyword>
<name>A0ABY0NC97_9HYPH</name>
<dbReference type="SUPFAM" id="SSF56219">
    <property type="entry name" value="DNase I-like"/>
    <property type="match status" value="1"/>
</dbReference>